<protein>
    <submittedName>
        <fullName evidence="8">GDP-fucose transporter 1</fullName>
    </submittedName>
</protein>
<feature type="transmembrane region" description="Helical" evidence="6">
    <location>
        <begin position="255"/>
        <end position="277"/>
    </location>
</feature>
<keyword evidence="3 6" id="KW-1133">Transmembrane helix</keyword>
<feature type="transmembrane region" description="Helical" evidence="6">
    <location>
        <begin position="119"/>
        <end position="142"/>
    </location>
</feature>
<feature type="compositionally biased region" description="Gly residues" evidence="5">
    <location>
        <begin position="340"/>
        <end position="350"/>
    </location>
</feature>
<dbReference type="Pfam" id="PF03151">
    <property type="entry name" value="TPT"/>
    <property type="match status" value="1"/>
</dbReference>
<dbReference type="GO" id="GO:0016020">
    <property type="term" value="C:membrane"/>
    <property type="evidence" value="ECO:0007669"/>
    <property type="project" value="UniProtKB-SubCell"/>
</dbReference>
<dbReference type="Proteomes" id="UP001174909">
    <property type="component" value="Unassembled WGS sequence"/>
</dbReference>
<dbReference type="InterPro" id="IPR004853">
    <property type="entry name" value="Sugar_P_trans_dom"/>
</dbReference>
<feature type="transmembrane region" description="Helical" evidence="6">
    <location>
        <begin position="89"/>
        <end position="112"/>
    </location>
</feature>
<comment type="subcellular location">
    <subcellularLocation>
        <location evidence="1">Membrane</location>
        <topology evidence="1">Multi-pass membrane protein</topology>
    </subcellularLocation>
</comment>
<feature type="transmembrane region" description="Helical" evidence="6">
    <location>
        <begin position="179"/>
        <end position="204"/>
    </location>
</feature>
<evidence type="ECO:0000313" key="9">
    <source>
        <dbReference type="Proteomes" id="UP001174909"/>
    </source>
</evidence>
<proteinExistence type="predicted"/>
<feature type="transmembrane region" description="Helical" evidence="6">
    <location>
        <begin position="20"/>
        <end position="41"/>
    </location>
</feature>
<evidence type="ECO:0000256" key="6">
    <source>
        <dbReference type="SAM" id="Phobius"/>
    </source>
</evidence>
<feature type="transmembrane region" description="Helical" evidence="6">
    <location>
        <begin position="148"/>
        <end position="167"/>
    </location>
</feature>
<dbReference type="PANTHER" id="PTHR11132">
    <property type="entry name" value="SOLUTE CARRIER FAMILY 35"/>
    <property type="match status" value="1"/>
</dbReference>
<name>A0AA35X9N5_GEOBA</name>
<sequence length="372" mass="40107">MKRGGETSPRHMTGGSLVSQWTKIAGVVCSYWFISISMVFLNKYLLSSKTLKLDAPLFITMTQCAVAVVVFTFLAVSSKNYDFVSFPEINFSIATALQVLPLSVVFVSMITFNNLTLKFLGVAFYNVGRSLTTVFNVVFSYAVLGQTLSVQVITCCAIIVSGFLLGIKEEHSSSTDDQSHAGLSVSGIVCGILASLSVALYAIYTKRVLPIVDSNIWRLQFYNNLNALLLLIPLVLIMGEVGTLRSFRFWNNPMFWGLIVTAGVFGIAIGYVTALQIQVTSPLTHNVSGTAKAGAQTVLACAVFSETKSGWWWLSNAMVLAGSSAYTYVRMSEMKKSNGNGVGNGGAGGGKEGKKTLLVMEQDSEEGPVPKP</sequence>
<gene>
    <name evidence="8" type="ORF">GBAR_LOCUS27209</name>
</gene>
<keyword evidence="2 6" id="KW-0812">Transmembrane</keyword>
<evidence type="ECO:0000256" key="1">
    <source>
        <dbReference type="ARBA" id="ARBA00004141"/>
    </source>
</evidence>
<accession>A0AA35X9N5</accession>
<evidence type="ECO:0000256" key="4">
    <source>
        <dbReference type="ARBA" id="ARBA00023136"/>
    </source>
</evidence>
<keyword evidence="4 6" id="KW-0472">Membrane</keyword>
<feature type="domain" description="Sugar phosphate transporter" evidence="7">
    <location>
        <begin position="25"/>
        <end position="322"/>
    </location>
</feature>
<evidence type="ECO:0000256" key="3">
    <source>
        <dbReference type="ARBA" id="ARBA00022989"/>
    </source>
</evidence>
<evidence type="ECO:0000259" key="7">
    <source>
        <dbReference type="Pfam" id="PF03151"/>
    </source>
</evidence>
<dbReference type="AlphaFoldDB" id="A0AA35X9N5"/>
<reference evidence="8" key="1">
    <citation type="submission" date="2023-03" db="EMBL/GenBank/DDBJ databases">
        <authorList>
            <person name="Steffen K."/>
            <person name="Cardenas P."/>
        </authorList>
    </citation>
    <scope>NUCLEOTIDE SEQUENCE</scope>
</reference>
<evidence type="ECO:0000313" key="8">
    <source>
        <dbReference type="EMBL" id="CAI8049419.1"/>
    </source>
</evidence>
<dbReference type="EMBL" id="CASHTH010003789">
    <property type="protein sequence ID" value="CAI8049419.1"/>
    <property type="molecule type" value="Genomic_DNA"/>
</dbReference>
<dbReference type="InterPro" id="IPR050186">
    <property type="entry name" value="TPT_transporter"/>
</dbReference>
<feature type="region of interest" description="Disordered" evidence="5">
    <location>
        <begin position="338"/>
        <end position="372"/>
    </location>
</feature>
<keyword evidence="9" id="KW-1185">Reference proteome</keyword>
<feature type="transmembrane region" description="Helical" evidence="6">
    <location>
        <begin position="53"/>
        <end position="77"/>
    </location>
</feature>
<feature type="transmembrane region" description="Helical" evidence="6">
    <location>
        <begin position="224"/>
        <end position="243"/>
    </location>
</feature>
<comment type="caution">
    <text evidence="8">The sequence shown here is derived from an EMBL/GenBank/DDBJ whole genome shotgun (WGS) entry which is preliminary data.</text>
</comment>
<evidence type="ECO:0000256" key="5">
    <source>
        <dbReference type="SAM" id="MobiDB-lite"/>
    </source>
</evidence>
<evidence type="ECO:0000256" key="2">
    <source>
        <dbReference type="ARBA" id="ARBA00022692"/>
    </source>
</evidence>
<organism evidence="8 9">
    <name type="scientific">Geodia barretti</name>
    <name type="common">Barrett's horny sponge</name>
    <dbReference type="NCBI Taxonomy" id="519541"/>
    <lineage>
        <taxon>Eukaryota</taxon>
        <taxon>Metazoa</taxon>
        <taxon>Porifera</taxon>
        <taxon>Demospongiae</taxon>
        <taxon>Heteroscleromorpha</taxon>
        <taxon>Tetractinellida</taxon>
        <taxon>Astrophorina</taxon>
        <taxon>Geodiidae</taxon>
        <taxon>Geodia</taxon>
    </lineage>
</organism>